<evidence type="ECO:0000256" key="1">
    <source>
        <dbReference type="SAM" id="Coils"/>
    </source>
</evidence>
<name>A0A6G0TII9_APHGL</name>
<dbReference type="AlphaFoldDB" id="A0A6G0TII9"/>
<comment type="caution">
    <text evidence="3">The sequence shown here is derived from an EMBL/GenBank/DDBJ whole genome shotgun (WGS) entry which is preliminary data.</text>
</comment>
<feature type="compositionally biased region" description="Polar residues" evidence="2">
    <location>
        <begin position="568"/>
        <end position="588"/>
    </location>
</feature>
<gene>
    <name evidence="3" type="ORF">AGLY_009365</name>
</gene>
<dbReference type="Proteomes" id="UP000475862">
    <property type="component" value="Unassembled WGS sequence"/>
</dbReference>
<protein>
    <submittedName>
        <fullName evidence="3">Uncharacterized protein</fullName>
    </submittedName>
</protein>
<dbReference type="OrthoDB" id="6596919at2759"/>
<keyword evidence="4" id="KW-1185">Reference proteome</keyword>
<accession>A0A6G0TII9</accession>
<organism evidence="3 4">
    <name type="scientific">Aphis glycines</name>
    <name type="common">Soybean aphid</name>
    <dbReference type="NCBI Taxonomy" id="307491"/>
    <lineage>
        <taxon>Eukaryota</taxon>
        <taxon>Metazoa</taxon>
        <taxon>Ecdysozoa</taxon>
        <taxon>Arthropoda</taxon>
        <taxon>Hexapoda</taxon>
        <taxon>Insecta</taxon>
        <taxon>Pterygota</taxon>
        <taxon>Neoptera</taxon>
        <taxon>Paraneoptera</taxon>
        <taxon>Hemiptera</taxon>
        <taxon>Sternorrhyncha</taxon>
        <taxon>Aphidomorpha</taxon>
        <taxon>Aphidoidea</taxon>
        <taxon>Aphididae</taxon>
        <taxon>Aphidini</taxon>
        <taxon>Aphis</taxon>
        <taxon>Aphis</taxon>
    </lineage>
</organism>
<keyword evidence="1" id="KW-0175">Coiled coil</keyword>
<dbReference type="EMBL" id="VYZN01000037">
    <property type="protein sequence ID" value="KAE9532937.1"/>
    <property type="molecule type" value="Genomic_DNA"/>
</dbReference>
<feature type="region of interest" description="Disordered" evidence="2">
    <location>
        <begin position="567"/>
        <end position="588"/>
    </location>
</feature>
<feature type="region of interest" description="Disordered" evidence="2">
    <location>
        <begin position="734"/>
        <end position="760"/>
    </location>
</feature>
<feature type="coiled-coil region" evidence="1">
    <location>
        <begin position="216"/>
        <end position="303"/>
    </location>
</feature>
<feature type="coiled-coil region" evidence="1">
    <location>
        <begin position="385"/>
        <end position="507"/>
    </location>
</feature>
<evidence type="ECO:0000313" key="3">
    <source>
        <dbReference type="EMBL" id="KAE9532937.1"/>
    </source>
</evidence>
<evidence type="ECO:0000256" key="2">
    <source>
        <dbReference type="SAM" id="MobiDB-lite"/>
    </source>
</evidence>
<proteinExistence type="predicted"/>
<reference evidence="3 4" key="1">
    <citation type="submission" date="2019-08" db="EMBL/GenBank/DDBJ databases">
        <title>The genome of the soybean aphid Biotype 1, its phylome, world population structure and adaptation to the North American continent.</title>
        <authorList>
            <person name="Giordano R."/>
            <person name="Donthu R.K."/>
            <person name="Hernandez A.G."/>
            <person name="Wright C.L."/>
            <person name="Zimin A.V."/>
        </authorList>
    </citation>
    <scope>NUCLEOTIDE SEQUENCE [LARGE SCALE GENOMIC DNA]</scope>
    <source>
        <tissue evidence="3">Whole aphids</tissue>
    </source>
</reference>
<evidence type="ECO:0000313" key="4">
    <source>
        <dbReference type="Proteomes" id="UP000475862"/>
    </source>
</evidence>
<sequence length="760" mass="87654">MNDQEKNANLMDVCNEFDKTCSSANNTTFHSFNNIDTSQSVLESDLNQNLNDPVKYFDLQRMIIDQKNATMALKMSEYEKALGERDYTIQSLHTNMMNSQNNNYILNNQCKNIMEKTKSVNDTCTRLNESFANICERLNRLGETVDNARTRQKDVMTLVDQTTSTFQEKILSISDTIDESLKQGTVVTMEKIRTKKDLEILENKYSLDIVGFKTNLQECTNEIEYLKKENHFLSEKLNDANLKLNEEKETLLNLSQNFEIQLGEMKNQNLELINQNKSTNEKYDEIKSKNQTLLDELDTLKTSLIENSKQLDMQLSMIKDQSELCHNLKIFEELNEKLKKDNYTLKEQNEYLEKINTNLVDDISNIKLSQHGIQEETENKFKDMCENYDNLLKLQDEKLKDVTEKLALQKEKENKNQIEVIELKQEIETSNKTITSLQEELQANYMLIPELQNKIDDLNSNLVNSYQNLRDSTKILVTEKNELEKEKNELENQSKEYFGQIEKLTASYMKYKSKAKQLYVEVMRLRYQCSRSEPKKKIQQCPVLDTIEILSDEDNIDDDVSIVEFNDPNESNMNISSTSSKPFQKSNLSSLKRNCSPLSYTGSSKLKKHITSVDVAASHILTNIPSNVLNQKNNARQIEKLLNSSFKSISLKPIDNNANKIEKKIGCDQDVNCDIDYNSTATSQQIKSDIVNESNKNQIKSTSKTDLNSTTKKKFKIPTDIKISQKKIKSTNIPKIDWTKPNSPVIITAPSPKLQPKFTK</sequence>